<feature type="region of interest" description="Disordered" evidence="1">
    <location>
        <begin position="22"/>
        <end position="128"/>
    </location>
</feature>
<sequence length="207" mass="22354">MKLLHYAVLFCFVISLIMAEDDDEGAGEEDSPDGNETDGNEKPNAEKHSDAPTTPPPKSMPKKESKKGEGGGGEKEEEEEEGGGGGGGGGETNKAKSPTTPELTPAAPPTPSSTSENKGGRKVHKGPRCKIRIPKQTNCKHHSRKWYYDRETDTCVPICGKGHGFLFCTLCMNNCMDHQRTIKKGKKKSGMSATADTLESTLRFNND</sequence>
<dbReference type="EMBL" id="GIKN01006152">
    <property type="protein sequence ID" value="NIE48425.1"/>
    <property type="molecule type" value="Transcribed_RNA"/>
</dbReference>
<dbReference type="SUPFAM" id="SSF57362">
    <property type="entry name" value="BPTI-like"/>
    <property type="match status" value="1"/>
</dbReference>
<keyword evidence="2" id="KW-0732">Signal</keyword>
<feature type="compositionally biased region" description="Acidic residues" evidence="1">
    <location>
        <begin position="22"/>
        <end position="38"/>
    </location>
</feature>
<dbReference type="AlphaFoldDB" id="A0A6G5ABQ8"/>
<dbReference type="InterPro" id="IPR036880">
    <property type="entry name" value="Kunitz_BPTI_sf"/>
</dbReference>
<evidence type="ECO:0000256" key="1">
    <source>
        <dbReference type="SAM" id="MobiDB-lite"/>
    </source>
</evidence>
<accession>A0A6G5ABQ8</accession>
<name>A0A6G5ABQ8_RHIMP</name>
<feature type="chain" id="PRO_5026199805" evidence="2">
    <location>
        <begin position="20"/>
        <end position="207"/>
    </location>
</feature>
<protein>
    <submittedName>
        <fullName evidence="3">Putative bovine pancreatic trypsin inhibitor</fullName>
    </submittedName>
</protein>
<feature type="compositionally biased region" description="Basic and acidic residues" evidence="1">
    <location>
        <begin position="61"/>
        <end position="74"/>
    </location>
</feature>
<feature type="signal peptide" evidence="2">
    <location>
        <begin position="1"/>
        <end position="19"/>
    </location>
</feature>
<evidence type="ECO:0000256" key="2">
    <source>
        <dbReference type="SAM" id="SignalP"/>
    </source>
</evidence>
<proteinExistence type="predicted"/>
<reference evidence="3" key="1">
    <citation type="submission" date="2020-03" db="EMBL/GenBank/DDBJ databases">
        <title>A transcriptome and proteome of the tick Rhipicephalus microplus shaped by the genetic composition of its hosts and developmental stage.</title>
        <authorList>
            <person name="Garcia G.R."/>
            <person name="Ribeiro J.M.C."/>
            <person name="Maruyama S.R."/>
            <person name="Gardinasse L.G."/>
            <person name="Nelson K."/>
            <person name="Ferreira B.R."/>
            <person name="Andrade T.G."/>
            <person name="Santos I.K.F.M."/>
        </authorList>
    </citation>
    <scope>NUCLEOTIDE SEQUENCE</scope>
    <source>
        <strain evidence="3">NSGR</strain>
        <tissue evidence="3">Salivary glands</tissue>
    </source>
</reference>
<evidence type="ECO:0000313" key="3">
    <source>
        <dbReference type="EMBL" id="NIE48425.1"/>
    </source>
</evidence>
<dbReference type="GO" id="GO:0004867">
    <property type="term" value="F:serine-type endopeptidase inhibitor activity"/>
    <property type="evidence" value="ECO:0007669"/>
    <property type="project" value="InterPro"/>
</dbReference>
<feature type="compositionally biased region" description="Basic and acidic residues" evidence="1">
    <location>
        <begin position="39"/>
        <end position="50"/>
    </location>
</feature>
<organism evidence="3">
    <name type="scientific">Rhipicephalus microplus</name>
    <name type="common">Cattle tick</name>
    <name type="synonym">Boophilus microplus</name>
    <dbReference type="NCBI Taxonomy" id="6941"/>
    <lineage>
        <taxon>Eukaryota</taxon>
        <taxon>Metazoa</taxon>
        <taxon>Ecdysozoa</taxon>
        <taxon>Arthropoda</taxon>
        <taxon>Chelicerata</taxon>
        <taxon>Arachnida</taxon>
        <taxon>Acari</taxon>
        <taxon>Parasitiformes</taxon>
        <taxon>Ixodida</taxon>
        <taxon>Ixodoidea</taxon>
        <taxon>Ixodidae</taxon>
        <taxon>Rhipicephalinae</taxon>
        <taxon>Rhipicephalus</taxon>
        <taxon>Boophilus</taxon>
    </lineage>
</organism>